<organism evidence="5 6">
    <name type="scientific">Parasedimentitalea psychrophila</name>
    <dbReference type="NCBI Taxonomy" id="2997337"/>
    <lineage>
        <taxon>Bacteria</taxon>
        <taxon>Pseudomonadati</taxon>
        <taxon>Pseudomonadota</taxon>
        <taxon>Alphaproteobacteria</taxon>
        <taxon>Rhodobacterales</taxon>
        <taxon>Paracoccaceae</taxon>
        <taxon>Parasedimentitalea</taxon>
    </lineage>
</organism>
<dbReference type="AlphaFoldDB" id="A0A9Y2L4D8"/>
<evidence type="ECO:0000313" key="5">
    <source>
        <dbReference type="EMBL" id="WIY27387.1"/>
    </source>
</evidence>
<feature type="domain" description="MobA/MobL protein" evidence="4">
    <location>
        <begin position="61"/>
        <end position="205"/>
    </location>
</feature>
<feature type="compositionally biased region" description="Basic and acidic residues" evidence="3">
    <location>
        <begin position="370"/>
        <end position="381"/>
    </location>
</feature>
<comment type="similarity">
    <text evidence="1">Belongs to the MobA/MobL family.</text>
</comment>
<evidence type="ECO:0000256" key="2">
    <source>
        <dbReference type="ARBA" id="ARBA00022971"/>
    </source>
</evidence>
<evidence type="ECO:0000259" key="4">
    <source>
        <dbReference type="Pfam" id="PF03389"/>
    </source>
</evidence>
<keyword evidence="6" id="KW-1185">Reference proteome</keyword>
<dbReference type="EMBL" id="CP127247">
    <property type="protein sequence ID" value="WIY27387.1"/>
    <property type="molecule type" value="Genomic_DNA"/>
</dbReference>
<evidence type="ECO:0000256" key="1">
    <source>
        <dbReference type="ARBA" id="ARBA00010873"/>
    </source>
</evidence>
<reference evidence="5 6" key="1">
    <citation type="submission" date="2023-06" db="EMBL/GenBank/DDBJ databases">
        <title>Parasedimentitalea psychrophila sp. nov., a psychrophilic bacterium isolated from deep-sea sediment.</title>
        <authorList>
            <person name="Li A."/>
        </authorList>
    </citation>
    <scope>NUCLEOTIDE SEQUENCE [LARGE SCALE GENOMIC DNA]</scope>
    <source>
        <strain evidence="5 6">QS115</strain>
    </source>
</reference>
<evidence type="ECO:0000256" key="3">
    <source>
        <dbReference type="SAM" id="MobiDB-lite"/>
    </source>
</evidence>
<name>A0A9Y2L4D8_9RHOB</name>
<feature type="compositionally biased region" description="Polar residues" evidence="3">
    <location>
        <begin position="251"/>
        <end position="260"/>
    </location>
</feature>
<sequence>MALFSFRHSVKTFSEKCRSEIRTAQLGQTEAHLAYITRPKATRVVLQERLSGDTRPRSARNAEEAAQKSKGRVCERIMLALPVEVSPEQREALARAFAERLTQGIAGYVVGIHDKHGNDTRNPHAHFVFFDVKEKTGGRGRPKSILGFARKNAIENTAKMWTELHNGMMHKWGFGSDSEISHLSYANRRIDHIPTIHEGTGARATPKTKKMNKKEWRHIDQGHTRAEANLVIREINELKENQTNERELRLGTSNGDNSAQRGGGVSKQREFAGSEFRTPAEYERPSHPAKRTKSGHCDTGKNTNPISRQVQAGARCRQGRQSRFPPLARFGLARHLRGRRRIRRIYRELIMLRDTLRARLLPNEWQRRLRSDDTRQKEARQCLRQQAKPRISEAELFE</sequence>
<dbReference type="Proteomes" id="UP001238334">
    <property type="component" value="Chromosome"/>
</dbReference>
<accession>A0A9Y2L4D8</accession>
<dbReference type="RefSeq" id="WP_270921049.1">
    <property type="nucleotide sequence ID" value="NZ_CP127247.1"/>
</dbReference>
<feature type="compositionally biased region" description="Basic and acidic residues" evidence="3">
    <location>
        <begin position="267"/>
        <end position="286"/>
    </location>
</feature>
<feature type="region of interest" description="Disordered" evidence="3">
    <location>
        <begin position="243"/>
        <end position="320"/>
    </location>
</feature>
<feature type="compositionally biased region" description="Polar residues" evidence="3">
    <location>
        <begin position="300"/>
        <end position="310"/>
    </location>
</feature>
<dbReference type="Gene3D" id="3.30.930.30">
    <property type="match status" value="1"/>
</dbReference>
<gene>
    <name evidence="5" type="ORF">QPJ95_11000</name>
</gene>
<feature type="region of interest" description="Disordered" evidence="3">
    <location>
        <begin position="370"/>
        <end position="398"/>
    </location>
</feature>
<protein>
    <submittedName>
        <fullName evidence="5">MobA/MobL family protein</fullName>
    </submittedName>
</protein>
<proteinExistence type="inferred from homology"/>
<dbReference type="InterPro" id="IPR005053">
    <property type="entry name" value="MobA_MobL"/>
</dbReference>
<keyword evidence="2" id="KW-0184">Conjugation</keyword>
<dbReference type="KEGG" id="ppso:QPJ95_11000"/>
<evidence type="ECO:0000313" key="6">
    <source>
        <dbReference type="Proteomes" id="UP001238334"/>
    </source>
</evidence>
<dbReference type="Pfam" id="PF03389">
    <property type="entry name" value="MobA_MobL"/>
    <property type="match status" value="1"/>
</dbReference>